<organism evidence="1 2">
    <name type="scientific">Populus deltoides</name>
    <name type="common">Eastern poplar</name>
    <name type="synonym">Eastern cottonwood</name>
    <dbReference type="NCBI Taxonomy" id="3696"/>
    <lineage>
        <taxon>Eukaryota</taxon>
        <taxon>Viridiplantae</taxon>
        <taxon>Streptophyta</taxon>
        <taxon>Embryophyta</taxon>
        <taxon>Tracheophyta</taxon>
        <taxon>Spermatophyta</taxon>
        <taxon>Magnoliopsida</taxon>
        <taxon>eudicotyledons</taxon>
        <taxon>Gunneridae</taxon>
        <taxon>Pentapetalae</taxon>
        <taxon>rosids</taxon>
        <taxon>fabids</taxon>
        <taxon>Malpighiales</taxon>
        <taxon>Salicaceae</taxon>
        <taxon>Saliceae</taxon>
        <taxon>Populus</taxon>
    </lineage>
</organism>
<evidence type="ECO:0000313" key="1">
    <source>
        <dbReference type="EMBL" id="KAH8494541.1"/>
    </source>
</evidence>
<evidence type="ECO:0000313" key="2">
    <source>
        <dbReference type="Proteomes" id="UP000807159"/>
    </source>
</evidence>
<reference evidence="1" key="1">
    <citation type="journal article" date="2021" name="J. Hered.">
        <title>Genome Assembly of Salicaceae Populus deltoides (Eastern Cottonwood) I-69 Based on Nanopore Sequencing and Hi-C Technologies.</title>
        <authorList>
            <person name="Bai S."/>
            <person name="Wu H."/>
            <person name="Zhang J."/>
            <person name="Pan Z."/>
            <person name="Zhao W."/>
            <person name="Li Z."/>
            <person name="Tong C."/>
        </authorList>
    </citation>
    <scope>NUCLEOTIDE SEQUENCE</scope>
    <source>
        <tissue evidence="1">Leaf</tissue>
    </source>
</reference>
<sequence>MEMETFGDDDDFVGCIRSVGFEMGVPWKEEEVSKGESFWDFVEREVRVVAMVAMMNDSAFGCVLRFRAMECSGVKKMARIYGDREVKRGSVRVWPVEMNISRLIHLISFNSRR</sequence>
<proteinExistence type="predicted"/>
<gene>
    <name evidence="1" type="ORF">H0E87_021080</name>
</gene>
<dbReference type="Proteomes" id="UP000807159">
    <property type="component" value="Chromosome 11"/>
</dbReference>
<accession>A0A8T2XQY5</accession>
<comment type="caution">
    <text evidence="1">The sequence shown here is derived from an EMBL/GenBank/DDBJ whole genome shotgun (WGS) entry which is preliminary data.</text>
</comment>
<dbReference type="AlphaFoldDB" id="A0A8T2XQY5"/>
<keyword evidence="2" id="KW-1185">Reference proteome</keyword>
<name>A0A8T2XQY5_POPDE</name>
<protein>
    <submittedName>
        <fullName evidence="1">Uncharacterized protein</fullName>
    </submittedName>
</protein>
<dbReference type="EMBL" id="JACEGQ020000011">
    <property type="protein sequence ID" value="KAH8494541.1"/>
    <property type="molecule type" value="Genomic_DNA"/>
</dbReference>